<evidence type="ECO:0000313" key="5">
    <source>
        <dbReference type="Proteomes" id="UP000030848"/>
    </source>
</evidence>
<keyword evidence="2" id="KW-0732">Signal</keyword>
<dbReference type="AlphaFoldDB" id="A0A837D6W1"/>
<feature type="signal peptide" evidence="2">
    <location>
        <begin position="1"/>
        <end position="25"/>
    </location>
</feature>
<proteinExistence type="inferred from homology"/>
<dbReference type="PANTHER" id="PTHR30535:SF34">
    <property type="entry name" value="MOLYBDATE-BINDING PROTEIN MOLA"/>
    <property type="match status" value="1"/>
</dbReference>
<gene>
    <name evidence="4" type="ORF">MINT15_35890</name>
</gene>
<dbReference type="SUPFAM" id="SSF53807">
    <property type="entry name" value="Helical backbone' metal receptor"/>
    <property type="match status" value="1"/>
</dbReference>
<feature type="chain" id="PRO_5032748868" evidence="2">
    <location>
        <begin position="26"/>
        <end position="336"/>
    </location>
</feature>
<reference evidence="4 5" key="1">
    <citation type="submission" date="2014-10" db="EMBL/GenBank/DDBJ databases">
        <title>Genome sequence of Micropolyspora internatus JCM3315.</title>
        <authorList>
            <person name="Shin S.-K."/>
            <person name="Yi H."/>
        </authorList>
    </citation>
    <scope>NUCLEOTIDE SEQUENCE [LARGE SCALE GENOMIC DNA]</scope>
    <source>
        <strain evidence="4 5">JCM 3315</strain>
    </source>
</reference>
<comment type="caution">
    <text evidence="4">The sequence shown here is derived from an EMBL/GenBank/DDBJ whole genome shotgun (WGS) entry which is preliminary data.</text>
</comment>
<feature type="domain" description="Fe/B12 periplasmic-binding" evidence="3">
    <location>
        <begin position="60"/>
        <end position="336"/>
    </location>
</feature>
<sequence length="336" mass="35660">MRLVHRRFPVLTPALALLLLGTACGGPVATGERPTASAGHFPLTITNCGVDVTFDGPPERIILLESAPVATMRALGVLDSVVLRAGAFPPEYYDAETNAALRAIPSLGEELDSSGHLQISEEVIIAQQPDLVLGLPDGVTREGLEAVGSNVLVQPTMCPGGVGATTFDDVYEQINTYGRLFDRQDRAAELVASLRQRVAAVEKAVEKAVGRPRRSAAVLYPTIGGGVGYAYGNESMAHPQLESAGFTNVYADVDERVFEVTLEDVLEQDPDVLVLLHVDGDPDAVKDAVVNLPGADALTAVRNGDILVQLFNFTEPPTPLSVDGLERIHETFGADS</sequence>
<evidence type="ECO:0000256" key="2">
    <source>
        <dbReference type="SAM" id="SignalP"/>
    </source>
</evidence>
<comment type="similarity">
    <text evidence="1">Belongs to the bacterial solute-binding protein 8 family.</text>
</comment>
<evidence type="ECO:0000259" key="3">
    <source>
        <dbReference type="PROSITE" id="PS50983"/>
    </source>
</evidence>
<accession>A0A837D6W1</accession>
<dbReference type="InterPro" id="IPR002491">
    <property type="entry name" value="ABC_transptr_periplasmic_BD"/>
</dbReference>
<evidence type="ECO:0000313" key="4">
    <source>
        <dbReference type="EMBL" id="KHF43387.1"/>
    </source>
</evidence>
<dbReference type="PANTHER" id="PTHR30535">
    <property type="entry name" value="VITAMIN B12-BINDING PROTEIN"/>
    <property type="match status" value="1"/>
</dbReference>
<dbReference type="PROSITE" id="PS51257">
    <property type="entry name" value="PROKAR_LIPOPROTEIN"/>
    <property type="match status" value="1"/>
</dbReference>
<dbReference type="PROSITE" id="PS50983">
    <property type="entry name" value="FE_B12_PBP"/>
    <property type="match status" value="1"/>
</dbReference>
<dbReference type="RefSeq" id="WP_037312419.1">
    <property type="nucleotide sequence ID" value="NZ_FOWS01000001.1"/>
</dbReference>
<dbReference type="Pfam" id="PF01497">
    <property type="entry name" value="Peripla_BP_2"/>
    <property type="match status" value="1"/>
</dbReference>
<dbReference type="Gene3D" id="3.40.50.1980">
    <property type="entry name" value="Nitrogenase molybdenum iron protein domain"/>
    <property type="match status" value="2"/>
</dbReference>
<dbReference type="OrthoDB" id="9797850at2"/>
<protein>
    <submittedName>
        <fullName evidence="4">Fe3+-hydroxamate ABC transporter substrate-binding protein</fullName>
    </submittedName>
</protein>
<name>A0A837D6W1_9PSEU</name>
<evidence type="ECO:0000256" key="1">
    <source>
        <dbReference type="ARBA" id="ARBA00008814"/>
    </source>
</evidence>
<dbReference type="Proteomes" id="UP000030848">
    <property type="component" value="Unassembled WGS sequence"/>
</dbReference>
<dbReference type="InterPro" id="IPR050902">
    <property type="entry name" value="ABC_Transporter_SBP"/>
</dbReference>
<dbReference type="EMBL" id="JRZE01000006">
    <property type="protein sequence ID" value="KHF43387.1"/>
    <property type="molecule type" value="Genomic_DNA"/>
</dbReference>
<organism evidence="4 5">
    <name type="scientific">Saccharomonospora viridis</name>
    <dbReference type="NCBI Taxonomy" id="1852"/>
    <lineage>
        <taxon>Bacteria</taxon>
        <taxon>Bacillati</taxon>
        <taxon>Actinomycetota</taxon>
        <taxon>Actinomycetes</taxon>
        <taxon>Pseudonocardiales</taxon>
        <taxon>Pseudonocardiaceae</taxon>
        <taxon>Saccharomonospora</taxon>
    </lineage>
</organism>